<dbReference type="AlphaFoldDB" id="A0A0C3IKC3"/>
<feature type="compositionally biased region" description="Polar residues" evidence="1">
    <location>
        <begin position="1"/>
        <end position="10"/>
    </location>
</feature>
<protein>
    <submittedName>
        <fullName evidence="2">Uncharacterized protein</fullName>
    </submittedName>
</protein>
<evidence type="ECO:0000313" key="2">
    <source>
        <dbReference type="EMBL" id="KIN97372.1"/>
    </source>
</evidence>
<dbReference type="InParanoid" id="A0A0C3IKC3"/>
<proteinExistence type="predicted"/>
<reference evidence="3" key="2">
    <citation type="submission" date="2015-01" db="EMBL/GenBank/DDBJ databases">
        <title>Evolutionary Origins and Diversification of the Mycorrhizal Mutualists.</title>
        <authorList>
            <consortium name="DOE Joint Genome Institute"/>
            <consortium name="Mycorrhizal Genomics Consortium"/>
            <person name="Kohler A."/>
            <person name="Kuo A."/>
            <person name="Nagy L.G."/>
            <person name="Floudas D."/>
            <person name="Copeland A."/>
            <person name="Barry K.W."/>
            <person name="Cichocki N."/>
            <person name="Veneault-Fourrey C."/>
            <person name="LaButti K."/>
            <person name="Lindquist E.A."/>
            <person name="Lipzen A."/>
            <person name="Lundell T."/>
            <person name="Morin E."/>
            <person name="Murat C."/>
            <person name="Riley R."/>
            <person name="Ohm R."/>
            <person name="Sun H."/>
            <person name="Tunlid A."/>
            <person name="Henrissat B."/>
            <person name="Grigoriev I.V."/>
            <person name="Hibbett D.S."/>
            <person name="Martin F."/>
        </authorList>
    </citation>
    <scope>NUCLEOTIDE SEQUENCE [LARGE SCALE GENOMIC DNA]</scope>
    <source>
        <strain evidence="3">Marx 270</strain>
    </source>
</reference>
<feature type="compositionally biased region" description="Polar residues" evidence="1">
    <location>
        <begin position="79"/>
        <end position="88"/>
    </location>
</feature>
<dbReference type="HOGENOM" id="CLU_1603423_0_0_1"/>
<dbReference type="EMBL" id="KN832030">
    <property type="protein sequence ID" value="KIN97372.1"/>
    <property type="molecule type" value="Genomic_DNA"/>
</dbReference>
<name>A0A0C3IKC3_PISTI</name>
<evidence type="ECO:0000256" key="1">
    <source>
        <dbReference type="SAM" id="MobiDB-lite"/>
    </source>
</evidence>
<evidence type="ECO:0000313" key="3">
    <source>
        <dbReference type="Proteomes" id="UP000054217"/>
    </source>
</evidence>
<keyword evidence="3" id="KW-1185">Reference proteome</keyword>
<dbReference type="Proteomes" id="UP000054217">
    <property type="component" value="Unassembled WGS sequence"/>
</dbReference>
<feature type="compositionally biased region" description="Pro residues" evidence="1">
    <location>
        <begin position="21"/>
        <end position="34"/>
    </location>
</feature>
<dbReference type="OrthoDB" id="10619298at2759"/>
<organism evidence="2 3">
    <name type="scientific">Pisolithus tinctorius Marx 270</name>
    <dbReference type="NCBI Taxonomy" id="870435"/>
    <lineage>
        <taxon>Eukaryota</taxon>
        <taxon>Fungi</taxon>
        <taxon>Dikarya</taxon>
        <taxon>Basidiomycota</taxon>
        <taxon>Agaricomycotina</taxon>
        <taxon>Agaricomycetes</taxon>
        <taxon>Agaricomycetidae</taxon>
        <taxon>Boletales</taxon>
        <taxon>Sclerodermatineae</taxon>
        <taxon>Pisolithaceae</taxon>
        <taxon>Pisolithus</taxon>
    </lineage>
</organism>
<feature type="region of interest" description="Disordered" evidence="1">
    <location>
        <begin position="67"/>
        <end position="96"/>
    </location>
</feature>
<feature type="region of interest" description="Disordered" evidence="1">
    <location>
        <begin position="1"/>
        <end position="35"/>
    </location>
</feature>
<reference evidence="2 3" key="1">
    <citation type="submission" date="2014-04" db="EMBL/GenBank/DDBJ databases">
        <authorList>
            <consortium name="DOE Joint Genome Institute"/>
            <person name="Kuo A."/>
            <person name="Kohler A."/>
            <person name="Costa M.D."/>
            <person name="Nagy L.G."/>
            <person name="Floudas D."/>
            <person name="Copeland A."/>
            <person name="Barry K.W."/>
            <person name="Cichocki N."/>
            <person name="Veneault-Fourrey C."/>
            <person name="LaButti K."/>
            <person name="Lindquist E.A."/>
            <person name="Lipzen A."/>
            <person name="Lundell T."/>
            <person name="Morin E."/>
            <person name="Murat C."/>
            <person name="Sun H."/>
            <person name="Tunlid A."/>
            <person name="Henrissat B."/>
            <person name="Grigoriev I.V."/>
            <person name="Hibbett D.S."/>
            <person name="Martin F."/>
            <person name="Nordberg H.P."/>
            <person name="Cantor M.N."/>
            <person name="Hua S.X."/>
        </authorList>
    </citation>
    <scope>NUCLEOTIDE SEQUENCE [LARGE SCALE GENOMIC DNA]</scope>
    <source>
        <strain evidence="2 3">Marx 270</strain>
    </source>
</reference>
<accession>A0A0C3IKC3</accession>
<feature type="region of interest" description="Disordered" evidence="1">
    <location>
        <begin position="144"/>
        <end position="166"/>
    </location>
</feature>
<gene>
    <name evidence="2" type="ORF">M404DRAFT_32351</name>
</gene>
<sequence>MAIETNSDSQVEFHMQDLGLPPWPSVSQPPPPPAQIFSSLENMQAWPQFQAPSTLSSPLLVAIGHDIPRPTSSVPPPAQSNMLPSNAPSVHDRPDDNALSEVVAPLLSYFSTGMDTLLDSIRKLQAMSHETVMKEISTIHEQLRTSNLASKDQPGLGEGESGNSFH</sequence>